<evidence type="ECO:0000313" key="2">
    <source>
        <dbReference type="EMBL" id="TGJ82535.1"/>
    </source>
</evidence>
<evidence type="ECO:0000313" key="3">
    <source>
        <dbReference type="Proteomes" id="UP000297716"/>
    </source>
</evidence>
<keyword evidence="3" id="KW-1185">Reference proteome</keyword>
<organism evidence="2 3">
    <name type="scientific">Xylaria hypoxylon</name>
    <dbReference type="NCBI Taxonomy" id="37992"/>
    <lineage>
        <taxon>Eukaryota</taxon>
        <taxon>Fungi</taxon>
        <taxon>Dikarya</taxon>
        <taxon>Ascomycota</taxon>
        <taxon>Pezizomycotina</taxon>
        <taxon>Sordariomycetes</taxon>
        <taxon>Xylariomycetidae</taxon>
        <taxon>Xylariales</taxon>
        <taxon>Xylariaceae</taxon>
        <taxon>Xylaria</taxon>
    </lineage>
</organism>
<evidence type="ECO:0000256" key="1">
    <source>
        <dbReference type="SAM" id="MobiDB-lite"/>
    </source>
</evidence>
<feature type="compositionally biased region" description="Basic and acidic residues" evidence="1">
    <location>
        <begin position="159"/>
        <end position="174"/>
    </location>
</feature>
<dbReference type="Proteomes" id="UP000297716">
    <property type="component" value="Unassembled WGS sequence"/>
</dbReference>
<accession>A0A4Z0YTT4</accession>
<protein>
    <submittedName>
        <fullName evidence="2">Uncharacterized protein</fullName>
    </submittedName>
</protein>
<gene>
    <name evidence="2" type="ORF">E0Z10_g6202</name>
</gene>
<feature type="compositionally biased region" description="Basic and acidic residues" evidence="1">
    <location>
        <begin position="95"/>
        <end position="104"/>
    </location>
</feature>
<dbReference type="EMBL" id="SKBN01000124">
    <property type="protein sequence ID" value="TGJ82535.1"/>
    <property type="molecule type" value="Genomic_DNA"/>
</dbReference>
<feature type="region of interest" description="Disordered" evidence="1">
    <location>
        <begin position="151"/>
        <end position="230"/>
    </location>
</feature>
<reference evidence="2 3" key="1">
    <citation type="submission" date="2019-03" db="EMBL/GenBank/DDBJ databases">
        <title>Draft genome sequence of Xylaria hypoxylon DSM 108379, a ubiquitous saprotrophic-parasitic fungi on hardwood.</title>
        <authorList>
            <person name="Buettner E."/>
            <person name="Leonhardt S."/>
            <person name="Gebauer A.M."/>
            <person name="Liers C."/>
            <person name="Hofrichter M."/>
            <person name="Kellner H."/>
        </authorList>
    </citation>
    <scope>NUCLEOTIDE SEQUENCE [LARGE SCALE GENOMIC DNA]</scope>
    <source>
        <strain evidence="2 3">DSM 108379</strain>
    </source>
</reference>
<name>A0A4Z0YTT4_9PEZI</name>
<comment type="caution">
    <text evidence="2">The sequence shown here is derived from an EMBL/GenBank/DDBJ whole genome shotgun (WGS) entry which is preliminary data.</text>
</comment>
<feature type="region of interest" description="Disordered" evidence="1">
    <location>
        <begin position="257"/>
        <end position="281"/>
    </location>
</feature>
<feature type="compositionally biased region" description="Acidic residues" evidence="1">
    <location>
        <begin position="47"/>
        <end position="60"/>
    </location>
</feature>
<sequence length="417" mass="46720">MANSVPDDEIPNLETCTPQEFMDQFQGLERFRAILCSITGAPQASTDEGEDEAEESSSEDDAPRPASFEVPSLGSYADEQCREEQVWLDTLDPDNPDHTKRREGPFPSYDWTKPPPVPKQSPRRRLLAWERQFSVDPVMSALFSHIVDLARQLGPVPKNEPKKSPDPEERRESGESLEPEQSPEPDRTCTEFPEAFGHEASFPSRQQSFSLLPGSRSGIGRENSSPQEPWSDDFIIQNFLMLPRDPPNDHEMQTISPPAAPWSDNLDPRESPMMPRDSGTRCVRPSGYSDFFLDRIEYPRDTEIHPLGKYMASNWGRLYGSVVGQSSRMHVVTETEFAARGLNFATMQDSDSNTGIATGGHTEASWNRDDEIDNATETREHINGADTTNRRASSDTVMGTFANSSASSSAQRQLEFR</sequence>
<dbReference type="OrthoDB" id="4775739at2759"/>
<proteinExistence type="predicted"/>
<dbReference type="AlphaFoldDB" id="A0A4Z0YTT4"/>
<feature type="region of interest" description="Disordered" evidence="1">
    <location>
        <begin position="39"/>
        <end position="123"/>
    </location>
</feature>